<dbReference type="PANTHER" id="PTHR23272:SF135">
    <property type="entry name" value="ZINC FINGER BED DOMAIN-CONTAINING PROTEIN DAYSLEEPER-LIKE"/>
    <property type="match status" value="1"/>
</dbReference>
<evidence type="ECO:0000259" key="1">
    <source>
        <dbReference type="Pfam" id="PF05699"/>
    </source>
</evidence>
<dbReference type="PANTHER" id="PTHR23272">
    <property type="entry name" value="BED FINGER-RELATED"/>
    <property type="match status" value="1"/>
</dbReference>
<dbReference type="SUPFAM" id="SSF53098">
    <property type="entry name" value="Ribonuclease H-like"/>
    <property type="match status" value="1"/>
</dbReference>
<evidence type="ECO:0000313" key="4">
    <source>
        <dbReference type="EMBL" id="KAL2531720.1"/>
    </source>
</evidence>
<comment type="caution">
    <text evidence="2">The sequence shown here is derived from an EMBL/GenBank/DDBJ whole genome shotgun (WGS) entry which is preliminary data.</text>
</comment>
<dbReference type="InterPro" id="IPR008906">
    <property type="entry name" value="HATC_C_dom"/>
</dbReference>
<dbReference type="AlphaFoldDB" id="A0ABD1NQL5"/>
<feature type="domain" description="HAT C-terminal dimerisation" evidence="1">
    <location>
        <begin position="107"/>
        <end position="161"/>
    </location>
</feature>
<dbReference type="InterPro" id="IPR012337">
    <property type="entry name" value="RNaseH-like_sf"/>
</dbReference>
<dbReference type="Proteomes" id="UP001604336">
    <property type="component" value="Unassembled WGS sequence"/>
</dbReference>
<sequence length="177" mass="20536">MFGSMAQDAFEEITIIICKLQELQWSKSECMWDITNFKLKNAFDMESQGEFNSEDVRKNYDVPSADEWSKWRCNFQSGAVLDAIRSLYADYVNHGRDGGNLNREKSDLDSYLEEPVLPWDVNFNVLLWWRSEAHKYPTVSKMARDILAIPMSVAVSNAAFYYLENNHLIHILLLQAP</sequence>
<keyword evidence="5" id="KW-1185">Reference proteome</keyword>
<reference evidence="5" key="2">
    <citation type="submission" date="2024-07" db="EMBL/GenBank/DDBJ databases">
        <title>Two chromosome-level genome assemblies of Korean endemic species Abeliophyllum distichum and Forsythia ovata (Oleaceae).</title>
        <authorList>
            <person name="Jang H."/>
        </authorList>
    </citation>
    <scope>NUCLEOTIDE SEQUENCE [LARGE SCALE GENOMIC DNA]</scope>
</reference>
<dbReference type="EMBL" id="JBFOLK010000712">
    <property type="protein sequence ID" value="KAL2453383.1"/>
    <property type="molecule type" value="Genomic_DNA"/>
</dbReference>
<evidence type="ECO:0000313" key="5">
    <source>
        <dbReference type="Proteomes" id="UP001604336"/>
    </source>
</evidence>
<reference evidence="2" key="1">
    <citation type="submission" date="2024-07" db="EMBL/GenBank/DDBJ databases">
        <title>Two chromosome-level genome assemblies of Korean endemic species Abeliophyllum distichum and Forsythia ovata (Oleaceae).</title>
        <authorList>
            <person name="Mun J.H."/>
        </authorList>
    </citation>
    <scope>NUCLEOTIDE SEQUENCE</scope>
    <source>
        <strain evidence="2">KNKB198505000391</strain>
        <tissue evidence="2">Leaf</tissue>
    </source>
</reference>
<dbReference type="Pfam" id="PF05699">
    <property type="entry name" value="Dimer_Tnp_hAT"/>
    <property type="match status" value="1"/>
</dbReference>
<accession>A0ABD1NQL5</accession>
<evidence type="ECO:0000313" key="2">
    <source>
        <dbReference type="EMBL" id="KAL2453383.1"/>
    </source>
</evidence>
<gene>
    <name evidence="4" type="ORF">Adt_05071</name>
    <name evidence="3" type="ORF">Adt_35559</name>
    <name evidence="2" type="ORF">Adt_49118</name>
</gene>
<dbReference type="EMBL" id="JBFOLK010000011">
    <property type="protein sequence ID" value="KAL2474823.1"/>
    <property type="molecule type" value="Genomic_DNA"/>
</dbReference>
<protein>
    <recommendedName>
        <fullName evidence="1">HAT C-terminal dimerisation domain-containing protein</fullName>
    </recommendedName>
</protein>
<proteinExistence type="predicted"/>
<dbReference type="EMBL" id="JBFOLK010000002">
    <property type="protein sequence ID" value="KAL2531720.1"/>
    <property type="molecule type" value="Genomic_DNA"/>
</dbReference>
<name>A0ABD1NQL5_9LAMI</name>
<organism evidence="2 5">
    <name type="scientific">Abeliophyllum distichum</name>
    <dbReference type="NCBI Taxonomy" id="126358"/>
    <lineage>
        <taxon>Eukaryota</taxon>
        <taxon>Viridiplantae</taxon>
        <taxon>Streptophyta</taxon>
        <taxon>Embryophyta</taxon>
        <taxon>Tracheophyta</taxon>
        <taxon>Spermatophyta</taxon>
        <taxon>Magnoliopsida</taxon>
        <taxon>eudicotyledons</taxon>
        <taxon>Gunneridae</taxon>
        <taxon>Pentapetalae</taxon>
        <taxon>asterids</taxon>
        <taxon>lamiids</taxon>
        <taxon>Lamiales</taxon>
        <taxon>Oleaceae</taxon>
        <taxon>Forsythieae</taxon>
        <taxon>Abeliophyllum</taxon>
    </lineage>
</organism>
<evidence type="ECO:0000313" key="3">
    <source>
        <dbReference type="EMBL" id="KAL2474823.1"/>
    </source>
</evidence>